<proteinExistence type="predicted"/>
<accession>A0A5S5MCE0</accession>
<reference evidence="1 2" key="1">
    <citation type="submission" date="2019-06" db="EMBL/GenBank/DDBJ databases">
        <title>Desulfobotulus mexicanus sp. nov., a novel sulfate-reducing bacterium isolated from the sediment of an alkaline crater lake in Mexico.</title>
        <authorList>
            <person name="Hirschler-Rea A."/>
        </authorList>
    </citation>
    <scope>NUCLEOTIDE SEQUENCE [LARGE SCALE GENOMIC DNA]</scope>
    <source>
        <strain evidence="1 2">PAR22N</strain>
    </source>
</reference>
<gene>
    <name evidence="1" type="ORF">FIM25_15440</name>
</gene>
<name>A0A5S5MCE0_9BACT</name>
<dbReference type="AlphaFoldDB" id="A0A5S5MCE0"/>
<dbReference type="SUPFAM" id="SSF55961">
    <property type="entry name" value="Bet v1-like"/>
    <property type="match status" value="1"/>
</dbReference>
<protein>
    <submittedName>
        <fullName evidence="1">SRPBCC family protein</fullName>
    </submittedName>
</protein>
<dbReference type="Proteomes" id="UP000321899">
    <property type="component" value="Unassembled WGS sequence"/>
</dbReference>
<sequence>MKLQRLERQQILKGNISEIWAFFADPANLEKITPEWMHFDIRSGHEKPMFQGQILEYRIKAIAGIPMTWVTEITHVKEGEYFVDEQRFGPYRLWHHLHRFSPCDGGILMEDCIHYALPMDPFSRPVHPFIRKKLEAVFYYRKKAIQKIFLSSEDIPIKNLGLSTAL</sequence>
<dbReference type="RefSeq" id="WP_139450757.1">
    <property type="nucleotide sequence ID" value="NZ_VDMB01000032.1"/>
</dbReference>
<dbReference type="EMBL" id="VDMB01000032">
    <property type="protein sequence ID" value="TYT73397.1"/>
    <property type="molecule type" value="Genomic_DNA"/>
</dbReference>
<evidence type="ECO:0000313" key="2">
    <source>
        <dbReference type="Proteomes" id="UP000321899"/>
    </source>
</evidence>
<dbReference type="InterPro" id="IPR023393">
    <property type="entry name" value="START-like_dom_sf"/>
</dbReference>
<evidence type="ECO:0000313" key="1">
    <source>
        <dbReference type="EMBL" id="TYT73397.1"/>
    </source>
</evidence>
<organism evidence="1 2">
    <name type="scientific">Desulfobotulus mexicanus</name>
    <dbReference type="NCBI Taxonomy" id="2586642"/>
    <lineage>
        <taxon>Bacteria</taxon>
        <taxon>Pseudomonadati</taxon>
        <taxon>Thermodesulfobacteriota</taxon>
        <taxon>Desulfobacteria</taxon>
        <taxon>Desulfobacterales</taxon>
        <taxon>Desulfobacteraceae</taxon>
        <taxon>Desulfobotulus</taxon>
    </lineage>
</organism>
<dbReference type="OrthoDB" id="9801773at2"/>
<dbReference type="CDD" id="cd07820">
    <property type="entry name" value="SRPBCC_3"/>
    <property type="match status" value="1"/>
</dbReference>
<comment type="caution">
    <text evidence="1">The sequence shown here is derived from an EMBL/GenBank/DDBJ whole genome shotgun (WGS) entry which is preliminary data.</text>
</comment>
<dbReference type="Gene3D" id="3.30.530.20">
    <property type="match status" value="1"/>
</dbReference>
<keyword evidence="2" id="KW-1185">Reference proteome</keyword>